<proteinExistence type="inferred from homology"/>
<dbReference type="EMBL" id="JACHMG010000001">
    <property type="protein sequence ID" value="MBB4686428.1"/>
    <property type="molecule type" value="Genomic_DNA"/>
</dbReference>
<evidence type="ECO:0000256" key="3">
    <source>
        <dbReference type="ARBA" id="ARBA00022840"/>
    </source>
</evidence>
<dbReference type="SUPFAM" id="SSF53067">
    <property type="entry name" value="Actin-like ATPase domain"/>
    <property type="match status" value="2"/>
</dbReference>
<gene>
    <name evidence="9" type="ORF">BJY18_003913</name>
</gene>
<keyword evidence="4" id="KW-0346">Stress response</keyword>
<feature type="compositionally biased region" description="Gly residues" evidence="7">
    <location>
        <begin position="455"/>
        <end position="475"/>
    </location>
</feature>
<keyword evidence="8" id="KW-0812">Transmembrane</keyword>
<evidence type="ECO:0000313" key="9">
    <source>
        <dbReference type="EMBL" id="MBB4686428.1"/>
    </source>
</evidence>
<reference evidence="9 10" key="1">
    <citation type="submission" date="2020-08" db="EMBL/GenBank/DDBJ databases">
        <title>Sequencing the genomes of 1000 actinobacteria strains.</title>
        <authorList>
            <person name="Klenk H.-P."/>
        </authorList>
    </citation>
    <scope>NUCLEOTIDE SEQUENCE [LARGE SCALE GENOMIC DNA]</scope>
    <source>
        <strain evidence="9 10">DSM 45859</strain>
    </source>
</reference>
<feature type="transmembrane region" description="Helical" evidence="8">
    <location>
        <begin position="610"/>
        <end position="631"/>
    </location>
</feature>
<dbReference type="InterPro" id="IPR018181">
    <property type="entry name" value="Heat_shock_70_CS"/>
</dbReference>
<dbReference type="InterPro" id="IPR023840">
    <property type="entry name" value="T7SS_Rv3446c"/>
</dbReference>
<feature type="compositionally biased region" description="Gly residues" evidence="7">
    <location>
        <begin position="491"/>
        <end position="528"/>
    </location>
</feature>
<dbReference type="AlphaFoldDB" id="A0A840IZ48"/>
<feature type="compositionally biased region" description="Gly residues" evidence="7">
    <location>
        <begin position="579"/>
        <end position="593"/>
    </location>
</feature>
<feature type="compositionally biased region" description="Low complexity" evidence="7">
    <location>
        <begin position="418"/>
        <end position="427"/>
    </location>
</feature>
<keyword evidence="3 6" id="KW-0067">ATP-binding</keyword>
<accession>A0A840IZ48</accession>
<dbReference type="PANTHER" id="PTHR19375">
    <property type="entry name" value="HEAT SHOCK PROTEIN 70KDA"/>
    <property type="match status" value="1"/>
</dbReference>
<dbReference type="PROSITE" id="PS00329">
    <property type="entry name" value="HSP70_2"/>
    <property type="match status" value="1"/>
</dbReference>
<feature type="compositionally biased region" description="Low complexity" evidence="7">
    <location>
        <begin position="536"/>
        <end position="549"/>
    </location>
</feature>
<dbReference type="InterPro" id="IPR043129">
    <property type="entry name" value="ATPase_NBD"/>
</dbReference>
<comment type="similarity">
    <text evidence="1 6">Belongs to the heat shock protein 70 family.</text>
</comment>
<evidence type="ECO:0000256" key="4">
    <source>
        <dbReference type="ARBA" id="ARBA00023016"/>
    </source>
</evidence>
<dbReference type="Gene3D" id="3.30.420.40">
    <property type="match status" value="2"/>
</dbReference>
<dbReference type="PRINTS" id="PR00301">
    <property type="entry name" value="HEATSHOCK70"/>
</dbReference>
<evidence type="ECO:0000256" key="6">
    <source>
        <dbReference type="RuleBase" id="RU003322"/>
    </source>
</evidence>
<evidence type="ECO:0000256" key="1">
    <source>
        <dbReference type="ARBA" id="ARBA00007381"/>
    </source>
</evidence>
<dbReference type="NCBIfam" id="TIGR03931">
    <property type="entry name" value="T7SS_Rv3446c"/>
    <property type="match status" value="1"/>
</dbReference>
<dbReference type="InterPro" id="IPR013126">
    <property type="entry name" value="Hsp_70_fam"/>
</dbReference>
<feature type="compositionally biased region" description="Low complexity" evidence="7">
    <location>
        <begin position="476"/>
        <end position="488"/>
    </location>
</feature>
<feature type="compositionally biased region" description="Gly residues" evidence="7">
    <location>
        <begin position="550"/>
        <end position="568"/>
    </location>
</feature>
<keyword evidence="5" id="KW-0143">Chaperone</keyword>
<evidence type="ECO:0000256" key="2">
    <source>
        <dbReference type="ARBA" id="ARBA00022741"/>
    </source>
</evidence>
<dbReference type="Gene3D" id="3.90.640.10">
    <property type="entry name" value="Actin, Chain A, domain 4"/>
    <property type="match status" value="1"/>
</dbReference>
<keyword evidence="10" id="KW-1185">Reference proteome</keyword>
<dbReference type="Pfam" id="PF00012">
    <property type="entry name" value="HSP70"/>
    <property type="match status" value="1"/>
</dbReference>
<protein>
    <submittedName>
        <fullName evidence="9">Type VII secretion-associated protein (TIGR03931 family)</fullName>
    </submittedName>
</protein>
<evidence type="ECO:0000256" key="7">
    <source>
        <dbReference type="SAM" id="MobiDB-lite"/>
    </source>
</evidence>
<dbReference type="PROSITE" id="PS01036">
    <property type="entry name" value="HSP70_3"/>
    <property type="match status" value="1"/>
</dbReference>
<sequence>MTVRVAVDFGTSSTCVVVSINGRDPQVVVIDGQPLMSSAVYVAADGTLFVGQEAERQAAVDPSRYEPNPKRRIDEGELLLGDAVLRVTDVVHAVLARAVTEARRIAGQAEVDLLVLTHPADWGAIRTRLLRQAAGRLAREVALVPEPVAAAVYHAATFAPSAAPDGRTVEYSGSPGDVLAVLDLGGGTVDVSVVRRSPEAARAVGGPPRRGGFQVLATRGDPSFGGADIDQALLEHVGSLVSDTDPQAWRQLVEGRELAERRRRRVVRQDVRGAKETLSRHAYTDVPLPPPFADAHVTREDLERLIAAPLGRVIELTSAAIADAGLRPKQLTAIFLVGGSSRIPMISRLAHERTGVVPTSLDQPETVVARGALRAVQLDPDRTGALPGTPIAGRRPEHRTEVVLPSDQPDPDHRPRRGAPSPGRGFPADPFAAPGSFPAQPLPRNSQGSPFGTGSPAGAGGQSGPGNPFGAGSHAGAGAPDAFGVAPPGGAPGAGSPSGPGGARGGGPSGSGGARGGGLSGSGGGRGVGPSPRPGAPGSLHGAVPASGPGALGGASGAGPSSGPGAPGAFGASPSYRAGGSGTAHGDGGGSDGSSGKDASAPGKWRRKPLVAIAVVAVAAVAAAGVVFLVTRPDDQASSGKTFQQYDFSLEAPQDWLQTGDTVAERQVVLHPQEAPEGGDLVAAEEVVMNYDATADPRRLQDDLQTMAGQSASYSAFQPKLAYGGRTVISYRQTKDDGLQVDWFVVAKGRIRVHVGCQYDRPALRQRVGVACEQIVRTLKITS</sequence>
<evidence type="ECO:0000256" key="8">
    <source>
        <dbReference type="SAM" id="Phobius"/>
    </source>
</evidence>
<name>A0A840IZ48_9PSEU</name>
<keyword evidence="8" id="KW-1133">Transmembrane helix</keyword>
<evidence type="ECO:0000313" key="10">
    <source>
        <dbReference type="Proteomes" id="UP000581769"/>
    </source>
</evidence>
<organism evidence="9 10">
    <name type="scientific">Amycolatopsis jiangsuensis</name>
    <dbReference type="NCBI Taxonomy" id="1181879"/>
    <lineage>
        <taxon>Bacteria</taxon>
        <taxon>Bacillati</taxon>
        <taxon>Actinomycetota</taxon>
        <taxon>Actinomycetes</taxon>
        <taxon>Pseudonocardiales</taxon>
        <taxon>Pseudonocardiaceae</taxon>
        <taxon>Amycolatopsis</taxon>
    </lineage>
</organism>
<keyword evidence="2 6" id="KW-0547">Nucleotide-binding</keyword>
<comment type="caution">
    <text evidence="9">The sequence shown here is derived from an EMBL/GenBank/DDBJ whole genome shotgun (WGS) entry which is preliminary data.</text>
</comment>
<dbReference type="RefSeq" id="WP_184781297.1">
    <property type="nucleotide sequence ID" value="NZ_JACHMG010000001.1"/>
</dbReference>
<feature type="compositionally biased region" description="Low complexity" evidence="7">
    <location>
        <begin position="594"/>
        <end position="603"/>
    </location>
</feature>
<feature type="region of interest" description="Disordered" evidence="7">
    <location>
        <begin position="402"/>
        <end position="603"/>
    </location>
</feature>
<evidence type="ECO:0000256" key="5">
    <source>
        <dbReference type="ARBA" id="ARBA00023186"/>
    </source>
</evidence>
<dbReference type="Proteomes" id="UP000581769">
    <property type="component" value="Unassembled WGS sequence"/>
</dbReference>
<keyword evidence="8" id="KW-0472">Membrane</keyword>
<dbReference type="GO" id="GO:0005524">
    <property type="term" value="F:ATP binding"/>
    <property type="evidence" value="ECO:0007669"/>
    <property type="project" value="UniProtKB-KW"/>
</dbReference>
<dbReference type="GO" id="GO:0140662">
    <property type="term" value="F:ATP-dependent protein folding chaperone"/>
    <property type="evidence" value="ECO:0007669"/>
    <property type="project" value="InterPro"/>
</dbReference>